<accession>A0A5E9G077</accession>
<feature type="transmembrane region" description="Helical" evidence="1">
    <location>
        <begin position="217"/>
        <end position="237"/>
    </location>
</feature>
<dbReference type="EMBL" id="FNIB01000006">
    <property type="protein sequence ID" value="SDN66387.1"/>
    <property type="molecule type" value="Genomic_DNA"/>
</dbReference>
<organism evidence="2 3">
    <name type="scientific">Cryobacterium flavum</name>
    <dbReference type="NCBI Taxonomy" id="1424659"/>
    <lineage>
        <taxon>Bacteria</taxon>
        <taxon>Bacillati</taxon>
        <taxon>Actinomycetota</taxon>
        <taxon>Actinomycetes</taxon>
        <taxon>Micrococcales</taxon>
        <taxon>Microbacteriaceae</taxon>
        <taxon>Cryobacterium</taxon>
    </lineage>
</organism>
<dbReference type="STRING" id="1424659.SAMN05216368_106255"/>
<feature type="transmembrane region" description="Helical" evidence="1">
    <location>
        <begin position="249"/>
        <end position="267"/>
    </location>
</feature>
<name>A0A5E9G077_9MICO</name>
<dbReference type="SUPFAM" id="SSF102588">
    <property type="entry name" value="LmbE-like"/>
    <property type="match status" value="1"/>
</dbReference>
<keyword evidence="1" id="KW-1133">Transmembrane helix</keyword>
<evidence type="ECO:0000256" key="1">
    <source>
        <dbReference type="SAM" id="Phobius"/>
    </source>
</evidence>
<keyword evidence="1" id="KW-0472">Membrane</keyword>
<keyword evidence="1" id="KW-0812">Transmembrane</keyword>
<gene>
    <name evidence="2" type="ORF">SAMN05216368_106255</name>
</gene>
<feature type="transmembrane region" description="Helical" evidence="1">
    <location>
        <begin position="274"/>
        <end position="293"/>
    </location>
</feature>
<proteinExistence type="predicted"/>
<dbReference type="InterPro" id="IPR024078">
    <property type="entry name" value="LmbE-like_dom_sf"/>
</dbReference>
<evidence type="ECO:0000313" key="2">
    <source>
        <dbReference type="EMBL" id="SDN66387.1"/>
    </source>
</evidence>
<sequence length="333" mass="34371">MVMSGSGERILFVHARPGDESALTGGTIARLRADGSRVVVLYAAAPAETNAAALAAAPTAAWVATDDAAVSGALAELGARSWHRLPPEPDLTETLHTAIDELGATAVVVGTVTDALREMATTAAHEAGLPVFLARTVRQAPGQRLIAIDVGDHLDQKLRALAHFSARWGVTDRTRTLADGSTDLITDTETFLRTDAPRRSLPPPAPRPARLTIANRSLAGLGGLAAGILFGVLGTIAHQATLTVFGAELPIGLAIAFVGIGALLLGLRLVVGDRFVVGLAAAGLLLTIFVLSLRGSGGSVLVPAGLPGTLWTVVPALIAAFVLAWPKLPPRRR</sequence>
<evidence type="ECO:0000313" key="3">
    <source>
        <dbReference type="Proteomes" id="UP000199639"/>
    </source>
</evidence>
<dbReference type="AlphaFoldDB" id="A0A5E9G077"/>
<protein>
    <submittedName>
        <fullName evidence="2">N-acetylglucosaminyl deacetylase, LmbE family</fullName>
    </submittedName>
</protein>
<dbReference type="Proteomes" id="UP000199639">
    <property type="component" value="Unassembled WGS sequence"/>
</dbReference>
<feature type="transmembrane region" description="Helical" evidence="1">
    <location>
        <begin position="305"/>
        <end position="325"/>
    </location>
</feature>
<reference evidence="2 3" key="1">
    <citation type="submission" date="2016-10" db="EMBL/GenBank/DDBJ databases">
        <authorList>
            <person name="Varghese N."/>
            <person name="Submissions S."/>
        </authorList>
    </citation>
    <scope>NUCLEOTIDE SEQUENCE [LARGE SCALE GENOMIC DNA]</scope>
    <source>
        <strain evidence="2 3">CGMCC 1.11215</strain>
    </source>
</reference>
<dbReference type="Gene3D" id="3.40.50.10320">
    <property type="entry name" value="LmbE-like"/>
    <property type="match status" value="1"/>
</dbReference>